<keyword evidence="8" id="KW-1185">Reference proteome</keyword>
<dbReference type="Proteomes" id="UP000658225">
    <property type="component" value="Unassembled WGS sequence"/>
</dbReference>
<dbReference type="PANTHER" id="PTHR45625">
    <property type="entry name" value="PEPTIDYL-PROLYL CIS-TRANS ISOMERASE-RELATED"/>
    <property type="match status" value="1"/>
</dbReference>
<dbReference type="Pfam" id="PF00160">
    <property type="entry name" value="Pro_isomerase"/>
    <property type="match status" value="1"/>
</dbReference>
<evidence type="ECO:0000313" key="7">
    <source>
        <dbReference type="EMBL" id="MBE1552965.1"/>
    </source>
</evidence>
<dbReference type="PROSITE" id="PS50072">
    <property type="entry name" value="CSA_PPIASE_2"/>
    <property type="match status" value="1"/>
</dbReference>
<gene>
    <name evidence="7" type="ORF">H4683_000034</name>
</gene>
<dbReference type="InterPro" id="IPR002130">
    <property type="entry name" value="Cyclophilin-type_PPIase_dom"/>
</dbReference>
<dbReference type="InterPro" id="IPR044666">
    <property type="entry name" value="Cyclophilin_A-like"/>
</dbReference>
<reference evidence="7" key="1">
    <citation type="submission" date="2020-10" db="EMBL/GenBank/DDBJ databases">
        <title>Genomic Encyclopedia of Type Strains, Phase IV (KMG-IV): sequencing the most valuable type-strain genomes for metagenomic binning, comparative biology and taxonomic classification.</title>
        <authorList>
            <person name="Goeker M."/>
        </authorList>
    </citation>
    <scope>NUCLEOTIDE SEQUENCE</scope>
    <source>
        <strain evidence="7">DSM 13886</strain>
    </source>
</reference>
<dbReference type="PANTHER" id="PTHR45625:SF4">
    <property type="entry name" value="PEPTIDYLPROLYL ISOMERASE DOMAIN AND WD REPEAT-CONTAINING PROTEIN 1"/>
    <property type="match status" value="1"/>
</dbReference>
<dbReference type="SUPFAM" id="SSF50891">
    <property type="entry name" value="Cyclophilin-like"/>
    <property type="match status" value="1"/>
</dbReference>
<keyword evidence="4 5" id="KW-0413">Isomerase</keyword>
<evidence type="ECO:0000256" key="4">
    <source>
        <dbReference type="ARBA" id="ARBA00023235"/>
    </source>
</evidence>
<evidence type="ECO:0000259" key="6">
    <source>
        <dbReference type="PROSITE" id="PS50072"/>
    </source>
</evidence>
<comment type="catalytic activity">
    <reaction evidence="1 5">
        <text>[protein]-peptidylproline (omega=180) = [protein]-peptidylproline (omega=0)</text>
        <dbReference type="Rhea" id="RHEA:16237"/>
        <dbReference type="Rhea" id="RHEA-COMP:10747"/>
        <dbReference type="Rhea" id="RHEA-COMP:10748"/>
        <dbReference type="ChEBI" id="CHEBI:83833"/>
        <dbReference type="ChEBI" id="CHEBI:83834"/>
        <dbReference type="EC" id="5.2.1.8"/>
    </reaction>
</comment>
<protein>
    <recommendedName>
        <fullName evidence="5">Peptidyl-prolyl cis-trans isomerase</fullName>
        <shortName evidence="5">PPIase</shortName>
        <ecNumber evidence="5">5.2.1.8</ecNumber>
    </recommendedName>
</protein>
<comment type="caution">
    <text evidence="7">The sequence shown here is derived from an EMBL/GenBank/DDBJ whole genome shotgun (WGS) entry which is preliminary data.</text>
</comment>
<dbReference type="CDD" id="cd00317">
    <property type="entry name" value="cyclophilin"/>
    <property type="match status" value="1"/>
</dbReference>
<evidence type="ECO:0000256" key="1">
    <source>
        <dbReference type="ARBA" id="ARBA00000971"/>
    </source>
</evidence>
<dbReference type="AlphaFoldDB" id="A0A927MEA0"/>
<dbReference type="RefSeq" id="WP_192596811.1">
    <property type="nucleotide sequence ID" value="NZ_JADBEL010000001.1"/>
</dbReference>
<comment type="function">
    <text evidence="2 5">PPIases accelerate the folding of proteins. It catalyzes the cis-trans isomerization of proline imidic peptide bonds in oligopeptides.</text>
</comment>
<comment type="similarity">
    <text evidence="5">Belongs to the cyclophilin-type PPIase family.</text>
</comment>
<evidence type="ECO:0000256" key="2">
    <source>
        <dbReference type="ARBA" id="ARBA00002388"/>
    </source>
</evidence>
<evidence type="ECO:0000313" key="8">
    <source>
        <dbReference type="Proteomes" id="UP000658225"/>
    </source>
</evidence>
<accession>A0A927MEA0</accession>
<sequence>MDQNKLSKNPIAIIVMSNGCEIRVELFPEIAPNTVKNFIDLATKGFFNNLTFHRTIAGFMIQGGDPLASCEGGPGYTIAGEFSENGHANDMKHIEGVISMARTEDPNSAGSQFFIMHKPTARLDGKYAAFGKVIEGYEEVDRIANVKTDGKDKPLEIQQMVKVTVELFGNSYDKPVISVVE</sequence>
<evidence type="ECO:0000256" key="3">
    <source>
        <dbReference type="ARBA" id="ARBA00023110"/>
    </source>
</evidence>
<dbReference type="EMBL" id="JADBEL010000001">
    <property type="protein sequence ID" value="MBE1552965.1"/>
    <property type="molecule type" value="Genomic_DNA"/>
</dbReference>
<feature type="domain" description="PPIase cyclophilin-type" evidence="6">
    <location>
        <begin position="21"/>
        <end position="165"/>
    </location>
</feature>
<evidence type="ECO:0000256" key="5">
    <source>
        <dbReference type="RuleBase" id="RU363019"/>
    </source>
</evidence>
<dbReference type="EC" id="5.2.1.8" evidence="5"/>
<dbReference type="Gene3D" id="2.40.100.10">
    <property type="entry name" value="Cyclophilin-like"/>
    <property type="match status" value="1"/>
</dbReference>
<dbReference type="InterPro" id="IPR029000">
    <property type="entry name" value="Cyclophilin-like_dom_sf"/>
</dbReference>
<keyword evidence="3 5" id="KW-0697">Rotamase</keyword>
<name>A0A927MEA0_9BACL</name>
<proteinExistence type="inferred from homology"/>
<dbReference type="GO" id="GO:0003755">
    <property type="term" value="F:peptidyl-prolyl cis-trans isomerase activity"/>
    <property type="evidence" value="ECO:0007669"/>
    <property type="project" value="UniProtKB-UniRule"/>
</dbReference>
<organism evidence="7 8">
    <name type="scientific">Sporosarcina limicola</name>
    <dbReference type="NCBI Taxonomy" id="34101"/>
    <lineage>
        <taxon>Bacteria</taxon>
        <taxon>Bacillati</taxon>
        <taxon>Bacillota</taxon>
        <taxon>Bacilli</taxon>
        <taxon>Bacillales</taxon>
        <taxon>Caryophanaceae</taxon>
        <taxon>Sporosarcina</taxon>
    </lineage>
</organism>
<dbReference type="PRINTS" id="PR00153">
    <property type="entry name" value="CSAPPISMRASE"/>
</dbReference>